<proteinExistence type="predicted"/>
<dbReference type="OrthoDB" id="9790409at2"/>
<gene>
    <name evidence="1" type="ORF">ECE50_006580</name>
</gene>
<accession>A0A433WPA9</accession>
<organism evidence="1 2">
    <name type="scientific">Chitinophaga solisilvae</name>
    <dbReference type="NCBI Taxonomy" id="1233460"/>
    <lineage>
        <taxon>Bacteria</taxon>
        <taxon>Pseudomonadati</taxon>
        <taxon>Bacteroidota</taxon>
        <taxon>Chitinophagia</taxon>
        <taxon>Chitinophagales</taxon>
        <taxon>Chitinophagaceae</taxon>
        <taxon>Chitinophaga</taxon>
    </lineage>
</organism>
<dbReference type="Pfam" id="PF04143">
    <property type="entry name" value="Sulf_transp"/>
    <property type="match status" value="1"/>
</dbReference>
<evidence type="ECO:0000313" key="2">
    <source>
        <dbReference type="Proteomes" id="UP000281028"/>
    </source>
</evidence>
<dbReference type="Proteomes" id="UP000281028">
    <property type="component" value="Unassembled WGS sequence"/>
</dbReference>
<comment type="caution">
    <text evidence="1">The sequence shown here is derived from an EMBL/GenBank/DDBJ whole genome shotgun (WGS) entry which is preliminary data.</text>
</comment>
<dbReference type="InterPro" id="IPR007272">
    <property type="entry name" value="Sulf_transp_TsuA/YedE"/>
</dbReference>
<keyword evidence="2" id="KW-1185">Reference proteome</keyword>
<dbReference type="AlphaFoldDB" id="A0A433WPA9"/>
<dbReference type="EMBL" id="RIAR02000001">
    <property type="protein sequence ID" value="NSL86487.1"/>
    <property type="molecule type" value="Genomic_DNA"/>
</dbReference>
<protein>
    <submittedName>
        <fullName evidence="1">YeeE/YedE family protein</fullName>
    </submittedName>
</protein>
<sequence>MVAYMKNFKYLLAGIFFGILLVKTQVISWFRIQEMFQFTSFHMYGVIGTAVVTGIISVQLIKRFNIRTLAGEPIVIAPKQFSRGQIYGGLIFGTGWAITGACPGPLFAQIGSGFTVVAVTLLSAIAGTWIYGAGRSLK</sequence>
<name>A0A433WPA9_9BACT</name>
<evidence type="ECO:0000313" key="1">
    <source>
        <dbReference type="EMBL" id="NSL86487.1"/>
    </source>
</evidence>
<reference evidence="1" key="1">
    <citation type="submission" date="2020-05" db="EMBL/GenBank/DDBJ databases">
        <title>Chitinophaga laudate sp. nov., isolated from a tropical peat swamp.</title>
        <authorList>
            <person name="Goh C.B.S."/>
            <person name="Lee M.S."/>
            <person name="Parimannan S."/>
            <person name="Pasbakhsh P."/>
            <person name="Yule C.M."/>
            <person name="Rajandas H."/>
            <person name="Loke S."/>
            <person name="Croft L."/>
            <person name="Tan J.B.L."/>
        </authorList>
    </citation>
    <scope>NUCLEOTIDE SEQUENCE</scope>
    <source>
        <strain evidence="1">Mgbs1</strain>
    </source>
</reference>